<dbReference type="PANTHER" id="PTHR14237">
    <property type="entry name" value="MOLYBDOPTERIN COFACTOR SULFURASE MOSC"/>
    <property type="match status" value="1"/>
</dbReference>
<dbReference type="SUPFAM" id="SSF141673">
    <property type="entry name" value="MOSC N-terminal domain-like"/>
    <property type="match status" value="1"/>
</dbReference>
<dbReference type="Pfam" id="PF03473">
    <property type="entry name" value="MOSC"/>
    <property type="match status" value="1"/>
</dbReference>
<organism evidence="2 3">
    <name type="scientific">Sulfidibacter corallicola</name>
    <dbReference type="NCBI Taxonomy" id="2818388"/>
    <lineage>
        <taxon>Bacteria</taxon>
        <taxon>Pseudomonadati</taxon>
        <taxon>Acidobacteriota</taxon>
        <taxon>Holophagae</taxon>
        <taxon>Acanthopleuribacterales</taxon>
        <taxon>Acanthopleuribacteraceae</taxon>
        <taxon>Sulfidibacter</taxon>
    </lineage>
</organism>
<accession>A0A8A4U1F6</accession>
<dbReference type="GO" id="GO:0003824">
    <property type="term" value="F:catalytic activity"/>
    <property type="evidence" value="ECO:0007669"/>
    <property type="project" value="InterPro"/>
</dbReference>
<dbReference type="RefSeq" id="WP_237382681.1">
    <property type="nucleotide sequence ID" value="NZ_CP071793.1"/>
</dbReference>
<dbReference type="KEGG" id="scor:J3U87_08885"/>
<dbReference type="InterPro" id="IPR005303">
    <property type="entry name" value="MOCOS_middle"/>
</dbReference>
<sequence length="266" mass="29351">MEVTEINVFPLKSARGFGLSAAEVRPRGLAGDRRWMVVDENHQFMTARKCPALLSILTRLDEHRLTLRARDREPLTVALATPDRRAPVVIWRDEVDACLPDPAADAWLSEVLGQTCYLAYMDERAVRPLAAKHGFDDHVVSFADGMPLLLVNEASVADVSARVGRPIETLRFRPNIVIRGAEAFAEDTWREVRVGDVTFAVVSACARCVFTTLDPITGERDPAGEPLKTLSSFRRHPQKRSDVLFGANLTPLGNGVVRVGDPVTVT</sequence>
<dbReference type="AlphaFoldDB" id="A0A8A4U1F6"/>
<feature type="domain" description="MOSC" evidence="1">
    <location>
        <begin position="118"/>
        <end position="266"/>
    </location>
</feature>
<proteinExistence type="predicted"/>
<dbReference type="PANTHER" id="PTHR14237:SF19">
    <property type="entry name" value="MITOCHONDRIAL AMIDOXIME REDUCING COMPONENT 1"/>
    <property type="match status" value="1"/>
</dbReference>
<dbReference type="PROSITE" id="PS51340">
    <property type="entry name" value="MOSC"/>
    <property type="match status" value="1"/>
</dbReference>
<keyword evidence="3" id="KW-1185">Reference proteome</keyword>
<gene>
    <name evidence="2" type="ORF">J3U87_08885</name>
</gene>
<dbReference type="InterPro" id="IPR011037">
    <property type="entry name" value="Pyrv_Knase-like_insert_dom_sf"/>
</dbReference>
<evidence type="ECO:0000259" key="1">
    <source>
        <dbReference type="PROSITE" id="PS51340"/>
    </source>
</evidence>
<reference evidence="2" key="1">
    <citation type="submission" date="2021-03" db="EMBL/GenBank/DDBJ databases">
        <title>Acanthopleuribacteraceae sp. M133.</title>
        <authorList>
            <person name="Wang G."/>
        </authorList>
    </citation>
    <scope>NUCLEOTIDE SEQUENCE</scope>
    <source>
        <strain evidence="2">M133</strain>
    </source>
</reference>
<dbReference type="SUPFAM" id="SSF50800">
    <property type="entry name" value="PK beta-barrel domain-like"/>
    <property type="match status" value="1"/>
</dbReference>
<protein>
    <submittedName>
        <fullName evidence="2">MOSC domain-containing protein</fullName>
    </submittedName>
</protein>
<evidence type="ECO:0000313" key="3">
    <source>
        <dbReference type="Proteomes" id="UP000663929"/>
    </source>
</evidence>
<dbReference type="GO" id="GO:0030151">
    <property type="term" value="F:molybdenum ion binding"/>
    <property type="evidence" value="ECO:0007669"/>
    <property type="project" value="InterPro"/>
</dbReference>
<dbReference type="EMBL" id="CP071793">
    <property type="protein sequence ID" value="QTD52575.1"/>
    <property type="molecule type" value="Genomic_DNA"/>
</dbReference>
<dbReference type="Pfam" id="PF03476">
    <property type="entry name" value="MOSC_N"/>
    <property type="match status" value="1"/>
</dbReference>
<name>A0A8A4U1F6_SULCO</name>
<evidence type="ECO:0000313" key="2">
    <source>
        <dbReference type="EMBL" id="QTD52575.1"/>
    </source>
</evidence>
<dbReference type="GO" id="GO:0030170">
    <property type="term" value="F:pyridoxal phosphate binding"/>
    <property type="evidence" value="ECO:0007669"/>
    <property type="project" value="InterPro"/>
</dbReference>
<dbReference type="Proteomes" id="UP000663929">
    <property type="component" value="Chromosome"/>
</dbReference>
<dbReference type="InterPro" id="IPR005302">
    <property type="entry name" value="MoCF_Sase_C"/>
</dbReference>